<dbReference type="SMART" id="SM00184">
    <property type="entry name" value="RING"/>
    <property type="match status" value="1"/>
</dbReference>
<keyword evidence="1" id="KW-0479">Metal-binding</keyword>
<gene>
    <name evidence="6" type="ORF">BOLC5T31109H</name>
    <name evidence="7" type="ORF">BOLC5T31116H</name>
</gene>
<dbReference type="PANTHER" id="PTHR23041:SF78">
    <property type="entry name" value="E3 UBIQUITIN-PROTEIN LIGASE RNF4"/>
    <property type="match status" value="1"/>
</dbReference>
<evidence type="ECO:0000259" key="5">
    <source>
        <dbReference type="PROSITE" id="PS50089"/>
    </source>
</evidence>
<dbReference type="Pfam" id="PF13639">
    <property type="entry name" value="zf-RING_2"/>
    <property type="match status" value="1"/>
</dbReference>
<dbReference type="InterPro" id="IPR013083">
    <property type="entry name" value="Znf_RING/FYVE/PHD"/>
</dbReference>
<dbReference type="PANTHER" id="PTHR23041">
    <property type="entry name" value="RING FINGER DOMAIN-CONTAINING"/>
    <property type="match status" value="1"/>
</dbReference>
<dbReference type="PROSITE" id="PS50089">
    <property type="entry name" value="ZF_RING_2"/>
    <property type="match status" value="1"/>
</dbReference>
<name>A0A3P6FH35_BRAOL</name>
<dbReference type="GO" id="GO:0008270">
    <property type="term" value="F:zinc ion binding"/>
    <property type="evidence" value="ECO:0007669"/>
    <property type="project" value="UniProtKB-KW"/>
</dbReference>
<evidence type="ECO:0000256" key="2">
    <source>
        <dbReference type="ARBA" id="ARBA00022771"/>
    </source>
</evidence>
<dbReference type="Gene3D" id="3.30.40.10">
    <property type="entry name" value="Zinc/RING finger domain, C3HC4 (zinc finger)"/>
    <property type="match status" value="1"/>
</dbReference>
<organism evidence="6">
    <name type="scientific">Brassica oleracea</name>
    <name type="common">Wild cabbage</name>
    <dbReference type="NCBI Taxonomy" id="3712"/>
    <lineage>
        <taxon>Eukaryota</taxon>
        <taxon>Viridiplantae</taxon>
        <taxon>Streptophyta</taxon>
        <taxon>Embryophyta</taxon>
        <taxon>Tracheophyta</taxon>
        <taxon>Spermatophyta</taxon>
        <taxon>Magnoliopsida</taxon>
        <taxon>eudicotyledons</taxon>
        <taxon>Gunneridae</taxon>
        <taxon>Pentapetalae</taxon>
        <taxon>rosids</taxon>
        <taxon>malvids</taxon>
        <taxon>Brassicales</taxon>
        <taxon>Brassicaceae</taxon>
        <taxon>Brassiceae</taxon>
        <taxon>Brassica</taxon>
    </lineage>
</organism>
<dbReference type="InterPro" id="IPR017907">
    <property type="entry name" value="Znf_RING_CS"/>
</dbReference>
<sequence length="165" mass="19375">MQEIMANFIVTSEMEYRVVRFNVAAGTLSNLVVRMVDCERTISRWLNGNEVITYYHRHDTPRHPLGPYEQINHTTEGWRVDTQEELRQLADQNQPYWQPYFAQDDYVDLANRQRVPNACPICYESIANPGARIGLECGHVYCKACIYQWIWRRTDCPTCRGGVLW</sequence>
<dbReference type="PROSITE" id="PS00518">
    <property type="entry name" value="ZF_RING_1"/>
    <property type="match status" value="1"/>
</dbReference>
<evidence type="ECO:0000313" key="6">
    <source>
        <dbReference type="EMBL" id="VDD43562.1"/>
    </source>
</evidence>
<reference evidence="6" key="1">
    <citation type="submission" date="2018-11" db="EMBL/GenBank/DDBJ databases">
        <authorList>
            <consortium name="Genoscope - CEA"/>
            <person name="William W."/>
        </authorList>
    </citation>
    <scope>NUCLEOTIDE SEQUENCE</scope>
</reference>
<keyword evidence="2 4" id="KW-0863">Zinc-finger</keyword>
<evidence type="ECO:0000256" key="3">
    <source>
        <dbReference type="ARBA" id="ARBA00022833"/>
    </source>
</evidence>
<dbReference type="AlphaFoldDB" id="A0A3P6FH35"/>
<dbReference type="InterPro" id="IPR001841">
    <property type="entry name" value="Znf_RING"/>
</dbReference>
<feature type="domain" description="RING-type" evidence="5">
    <location>
        <begin position="119"/>
        <end position="160"/>
    </location>
</feature>
<dbReference type="EMBL" id="LR031877">
    <property type="protein sequence ID" value="VDD43562.1"/>
    <property type="molecule type" value="Genomic_DNA"/>
</dbReference>
<protein>
    <recommendedName>
        <fullName evidence="5">RING-type domain-containing protein</fullName>
    </recommendedName>
</protein>
<keyword evidence="3" id="KW-0862">Zinc</keyword>
<proteinExistence type="predicted"/>
<dbReference type="InterPro" id="IPR047134">
    <property type="entry name" value="RNF4"/>
</dbReference>
<dbReference type="EMBL" id="LR031877">
    <property type="protein sequence ID" value="VDD43569.1"/>
    <property type="molecule type" value="Genomic_DNA"/>
</dbReference>
<evidence type="ECO:0000256" key="1">
    <source>
        <dbReference type="ARBA" id="ARBA00022723"/>
    </source>
</evidence>
<accession>A0A3P6FH35</accession>
<evidence type="ECO:0000256" key="4">
    <source>
        <dbReference type="PROSITE-ProRule" id="PRU00175"/>
    </source>
</evidence>
<dbReference type="SUPFAM" id="SSF57850">
    <property type="entry name" value="RING/U-box"/>
    <property type="match status" value="1"/>
</dbReference>
<evidence type="ECO:0000313" key="7">
    <source>
        <dbReference type="EMBL" id="VDD43569.1"/>
    </source>
</evidence>